<dbReference type="Proteomes" id="UP000007879">
    <property type="component" value="Unassembled WGS sequence"/>
</dbReference>
<reference evidence="3" key="1">
    <citation type="journal article" date="2010" name="Nature">
        <title>The Amphimedon queenslandica genome and the evolution of animal complexity.</title>
        <authorList>
            <person name="Srivastava M."/>
            <person name="Simakov O."/>
            <person name="Chapman J."/>
            <person name="Fahey B."/>
            <person name="Gauthier M.E."/>
            <person name="Mitros T."/>
            <person name="Richards G.S."/>
            <person name="Conaco C."/>
            <person name="Dacre M."/>
            <person name="Hellsten U."/>
            <person name="Larroux C."/>
            <person name="Putnam N.H."/>
            <person name="Stanke M."/>
            <person name="Adamska M."/>
            <person name="Darling A."/>
            <person name="Degnan S.M."/>
            <person name="Oakley T.H."/>
            <person name="Plachetzki D.C."/>
            <person name="Zhai Y."/>
            <person name="Adamski M."/>
            <person name="Calcino A."/>
            <person name="Cummins S.F."/>
            <person name="Goodstein D.M."/>
            <person name="Harris C."/>
            <person name="Jackson D.J."/>
            <person name="Leys S.P."/>
            <person name="Shu S."/>
            <person name="Woodcroft B.J."/>
            <person name="Vervoort M."/>
            <person name="Kosik K.S."/>
            <person name="Manning G."/>
            <person name="Degnan B.M."/>
            <person name="Rokhsar D.S."/>
        </authorList>
    </citation>
    <scope>NUCLEOTIDE SEQUENCE [LARGE SCALE GENOMIC DNA]</scope>
</reference>
<evidence type="ECO:0000256" key="1">
    <source>
        <dbReference type="SAM" id="Phobius"/>
    </source>
</evidence>
<evidence type="ECO:0000313" key="3">
    <source>
        <dbReference type="Proteomes" id="UP000007879"/>
    </source>
</evidence>
<evidence type="ECO:0008006" key="4">
    <source>
        <dbReference type="Google" id="ProtNLM"/>
    </source>
</evidence>
<name>A0AAN0K4M6_AMPQE</name>
<dbReference type="InterPro" id="IPR013783">
    <property type="entry name" value="Ig-like_fold"/>
</dbReference>
<feature type="transmembrane region" description="Helical" evidence="1">
    <location>
        <begin position="247"/>
        <end position="268"/>
    </location>
</feature>
<keyword evidence="3" id="KW-1185">Reference proteome</keyword>
<keyword evidence="1" id="KW-0812">Transmembrane</keyword>
<proteinExistence type="predicted"/>
<dbReference type="Gene3D" id="2.60.40.10">
    <property type="entry name" value="Immunoglobulins"/>
    <property type="match status" value="2"/>
</dbReference>
<organism evidence="2 3">
    <name type="scientific">Amphimedon queenslandica</name>
    <name type="common">Sponge</name>
    <dbReference type="NCBI Taxonomy" id="400682"/>
    <lineage>
        <taxon>Eukaryota</taxon>
        <taxon>Metazoa</taxon>
        <taxon>Porifera</taxon>
        <taxon>Demospongiae</taxon>
        <taxon>Heteroscleromorpha</taxon>
        <taxon>Haplosclerida</taxon>
        <taxon>Niphatidae</taxon>
        <taxon>Amphimedon</taxon>
    </lineage>
</organism>
<dbReference type="InterPro" id="IPR036116">
    <property type="entry name" value="FN3_sf"/>
</dbReference>
<evidence type="ECO:0000313" key="2">
    <source>
        <dbReference type="EnsemblMetazoa" id="XP_019864145.1"/>
    </source>
</evidence>
<sequence length="269" mass="29502">MKTSILTFNLNESEIVRIKCTDGQDGGNKIATVTDLGYYAKAPTNLTTTFNASGVTLEWEDTDNNCTSTEYQVTLNGTSTSVLAYNTNKTTIRINSNELNTTETYTYTVGGWNEQLSNISKPFTLTAIEVMSVTINTTNTTDPCKNNSCCADVTLNIILASLELDVKHPSQYYNISYNSNTGNIPATYEVIDYDKTVWTGSGLKYNETYCFTVTPMNYFSTGKPINNDTTTEYPCRPSENKCGIKCIIAIGCSIGGVLIIVLMGSIIFT</sequence>
<protein>
    <recommendedName>
        <fullName evidence="4">Fibronectin type-III domain-containing protein</fullName>
    </recommendedName>
</protein>
<dbReference type="AlphaFoldDB" id="A0AAN0K4M6"/>
<keyword evidence="1" id="KW-1133">Transmembrane helix</keyword>
<dbReference type="KEGG" id="aqu:109593554"/>
<dbReference type="SUPFAM" id="SSF49265">
    <property type="entry name" value="Fibronectin type III"/>
    <property type="match status" value="2"/>
</dbReference>
<accession>A0AAN0K4M6</accession>
<keyword evidence="1" id="KW-0472">Membrane</keyword>
<reference evidence="2" key="2">
    <citation type="submission" date="2024-06" db="UniProtKB">
        <authorList>
            <consortium name="EnsemblMetazoa"/>
        </authorList>
    </citation>
    <scope>IDENTIFICATION</scope>
</reference>
<dbReference type="EnsemblMetazoa" id="XM_020008586.1">
    <property type="protein sequence ID" value="XP_019864145.1"/>
    <property type="gene ID" value="LOC109593554"/>
</dbReference>